<proteinExistence type="predicted"/>
<organism evidence="2 3">
    <name type="scientific">Protaetiibacter mangrovi</name>
    <dbReference type="NCBI Taxonomy" id="2970926"/>
    <lineage>
        <taxon>Bacteria</taxon>
        <taxon>Bacillati</taxon>
        <taxon>Actinomycetota</taxon>
        <taxon>Actinomycetes</taxon>
        <taxon>Micrococcales</taxon>
        <taxon>Microbacteriaceae</taxon>
        <taxon>Protaetiibacter</taxon>
    </lineage>
</organism>
<feature type="transmembrane region" description="Helical" evidence="1">
    <location>
        <begin position="390"/>
        <end position="415"/>
    </location>
</feature>
<feature type="transmembrane region" description="Helical" evidence="1">
    <location>
        <begin position="518"/>
        <end position="539"/>
    </location>
</feature>
<reference evidence="2 3" key="1">
    <citation type="submission" date="2022-08" db="EMBL/GenBank/DDBJ databases">
        <authorList>
            <person name="Li F."/>
        </authorList>
    </citation>
    <scope>NUCLEOTIDE SEQUENCE [LARGE SCALE GENOMIC DNA]</scope>
    <source>
        <strain evidence="2 3">10F1B-8-1</strain>
    </source>
</reference>
<evidence type="ECO:0008006" key="4">
    <source>
        <dbReference type="Google" id="ProtNLM"/>
    </source>
</evidence>
<dbReference type="RefSeq" id="WP_258797993.1">
    <property type="nucleotide sequence ID" value="NZ_JANTHX010000005.1"/>
</dbReference>
<evidence type="ECO:0000256" key="1">
    <source>
        <dbReference type="SAM" id="Phobius"/>
    </source>
</evidence>
<feature type="transmembrane region" description="Helical" evidence="1">
    <location>
        <begin position="310"/>
        <end position="328"/>
    </location>
</feature>
<feature type="transmembrane region" description="Helical" evidence="1">
    <location>
        <begin position="161"/>
        <end position="180"/>
    </location>
</feature>
<keyword evidence="1" id="KW-0472">Membrane</keyword>
<feature type="transmembrane region" description="Helical" evidence="1">
    <location>
        <begin position="349"/>
        <end position="370"/>
    </location>
</feature>
<evidence type="ECO:0000313" key="3">
    <source>
        <dbReference type="Proteomes" id="UP001205337"/>
    </source>
</evidence>
<protein>
    <recommendedName>
        <fullName evidence="4">PNPLA domain-containing protein</fullName>
    </recommendedName>
</protein>
<feature type="transmembrane region" description="Helical" evidence="1">
    <location>
        <begin position="84"/>
        <end position="103"/>
    </location>
</feature>
<feature type="transmembrane region" description="Helical" evidence="1">
    <location>
        <begin position="484"/>
        <end position="506"/>
    </location>
</feature>
<evidence type="ECO:0000313" key="2">
    <source>
        <dbReference type="EMBL" id="MCS0498975.1"/>
    </source>
</evidence>
<comment type="caution">
    <text evidence="2">The sequence shown here is derived from an EMBL/GenBank/DDBJ whole genome shotgun (WGS) entry which is preliminary data.</text>
</comment>
<dbReference type="EMBL" id="JANTHX010000005">
    <property type="protein sequence ID" value="MCS0498975.1"/>
    <property type="molecule type" value="Genomic_DNA"/>
</dbReference>
<keyword evidence="3" id="KW-1185">Reference proteome</keyword>
<feature type="transmembrane region" description="Helical" evidence="1">
    <location>
        <begin position="124"/>
        <end position="146"/>
    </location>
</feature>
<sequence>MSAAVPPSAAWRRRFRASLGSSGALVVVATAALVVMNELDRLIADVLSPSGRIHSLSSVIGPGAALQTEAWGDWAASGELAGQLVRAHTLADLVFIGCYAALLSRFVRRLAPADSAGRRRGLRLVRAMAVADLLEDALVLALSFAAPPPTWLVVAQVGASYLKWAAVVAFAIFAVLGPEIGDRVRAAAARGWRGLYAQRLVAIVVGAIGVVSLVTADGVLEQLADVYRSWVGYGGLDVGPLLAALAAFALTGTGLLWLARGRVRRYAGSEDDARAQSPLVPWFVVAAVVAVIGVALGIPQNGSWADWVPLAAFLLVLLVIPLISLALRRRAVLLPDALRSPDTSGDADAARRAGDVLLAAWIALAGLGPLKSLVTPVALEATGAFADSRFATALPGTVALALGYLALAVAGVVGFRRWCARDPRGVASGGGIRPTLRAAVHAGAVTEQQQTLLTRLGLVVLGVSGCVVAAFLLAPMAISAVLGAPAVIVLLAGAWTGILGWLTLTLGRFRPLEVFRALRLRSAPVVTLLVVLPVVASAVQNAPGLHAVRFPVGDALPERLPLAEAYADWYAGGSCVTELGGVAVKPLVLVAAEGGGIRAATWTVDVLRELPRASDCASDAVFASTGASGGSIGLAAFRETGSTRGGAAQSTIDIGGDDALSADLAGLLAGDLVGAATGIRVPSSGAPHTDEWVWRDRTALQETTWEAQAPQFAEPFDASPVAPTGYLVLGSTDSTSLCKVLVSQLDLTSGGWTQTSGGAGAQTAASPDCTARRAELADTIDLVDYLGACRADLSWASAAELSARFPFVSPAGRISPATLPDGCRRVADLQLVDGGIIDNSALGTWVDIAPALTALIRDTNAAAASGAGPYVVPVVLFATNEPGTDVLVAPDGTRPEALVPFAAMLGAKGAQVSPAAWLRRASDAYREVCPPSDAGCASAVAAVRDSLPGGVVVASPSTGPAVSAPLGWSLSPFSRSRLRFEAEAQAVCGRDPEKVAASTLAAHADDGCRASGEYGMLGTLLDAFDGAQPETVEVP</sequence>
<name>A0ABT1ZE53_9MICO</name>
<keyword evidence="1" id="KW-1133">Transmembrane helix</keyword>
<feature type="transmembrane region" description="Helical" evidence="1">
    <location>
        <begin position="200"/>
        <end position="220"/>
    </location>
</feature>
<feature type="transmembrane region" description="Helical" evidence="1">
    <location>
        <begin position="279"/>
        <end position="298"/>
    </location>
</feature>
<dbReference type="Proteomes" id="UP001205337">
    <property type="component" value="Unassembled WGS sequence"/>
</dbReference>
<feature type="transmembrane region" description="Helical" evidence="1">
    <location>
        <begin position="456"/>
        <end position="478"/>
    </location>
</feature>
<accession>A0ABT1ZE53</accession>
<keyword evidence="1" id="KW-0812">Transmembrane</keyword>
<feature type="transmembrane region" description="Helical" evidence="1">
    <location>
        <begin position="240"/>
        <end position="259"/>
    </location>
</feature>
<feature type="transmembrane region" description="Helical" evidence="1">
    <location>
        <begin position="17"/>
        <end position="36"/>
    </location>
</feature>
<gene>
    <name evidence="2" type="ORF">NUH29_05345</name>
</gene>